<dbReference type="EMBL" id="JAGSNF010000009">
    <property type="protein sequence ID" value="MBR7743121.1"/>
    <property type="molecule type" value="Genomic_DNA"/>
</dbReference>
<dbReference type="Proteomes" id="UP000677016">
    <property type="component" value="Unassembled WGS sequence"/>
</dbReference>
<feature type="domain" description="LysM" evidence="2">
    <location>
        <begin position="93"/>
        <end position="137"/>
    </location>
</feature>
<dbReference type="Gene3D" id="1.10.530.10">
    <property type="match status" value="1"/>
</dbReference>
<dbReference type="PROSITE" id="PS51782">
    <property type="entry name" value="LYSM"/>
    <property type="match status" value="3"/>
</dbReference>
<gene>
    <name evidence="3" type="ORF">KC207_07435</name>
</gene>
<feature type="domain" description="LysM" evidence="2">
    <location>
        <begin position="161"/>
        <end position="205"/>
    </location>
</feature>
<organism evidence="3 4">
    <name type="scientific">Phycicoccus avicenniae</name>
    <dbReference type="NCBI Taxonomy" id="2828860"/>
    <lineage>
        <taxon>Bacteria</taxon>
        <taxon>Bacillati</taxon>
        <taxon>Actinomycetota</taxon>
        <taxon>Actinomycetes</taxon>
        <taxon>Micrococcales</taxon>
        <taxon>Intrasporangiaceae</taxon>
        <taxon>Phycicoccus</taxon>
    </lineage>
</organism>
<evidence type="ECO:0000259" key="2">
    <source>
        <dbReference type="PROSITE" id="PS51782"/>
    </source>
</evidence>
<dbReference type="Gene3D" id="3.10.350.10">
    <property type="entry name" value="LysM domain"/>
    <property type="match status" value="3"/>
</dbReference>
<accession>A0A941I0C8</accession>
<dbReference type="InterPro" id="IPR036779">
    <property type="entry name" value="LysM_dom_sf"/>
</dbReference>
<evidence type="ECO:0000313" key="4">
    <source>
        <dbReference type="Proteomes" id="UP000677016"/>
    </source>
</evidence>
<keyword evidence="4" id="KW-1185">Reference proteome</keyword>
<dbReference type="CDD" id="cd00118">
    <property type="entry name" value="LysM"/>
    <property type="match status" value="3"/>
</dbReference>
<evidence type="ECO:0000256" key="1">
    <source>
        <dbReference type="SAM" id="MobiDB-lite"/>
    </source>
</evidence>
<dbReference type="Pfam" id="PF01476">
    <property type="entry name" value="LysM"/>
    <property type="match status" value="3"/>
</dbReference>
<dbReference type="AlphaFoldDB" id="A0A941I0C8"/>
<dbReference type="PANTHER" id="PTHR33734">
    <property type="entry name" value="LYSM DOMAIN-CONTAINING GPI-ANCHORED PROTEIN 2"/>
    <property type="match status" value="1"/>
</dbReference>
<dbReference type="InterPro" id="IPR023346">
    <property type="entry name" value="Lysozyme-like_dom_sf"/>
</dbReference>
<name>A0A941I0C8_9MICO</name>
<reference evidence="3" key="1">
    <citation type="submission" date="2021-04" db="EMBL/GenBank/DDBJ databases">
        <title>Phycicoccus avicenniae sp. nov., a novel endophytic actinomycetes isolated from branch of Avicennia mariana.</title>
        <authorList>
            <person name="Tuo L."/>
        </authorList>
    </citation>
    <scope>NUCLEOTIDE SEQUENCE</scope>
    <source>
        <strain evidence="3">BSK3Z-2</strain>
    </source>
</reference>
<feature type="region of interest" description="Disordered" evidence="1">
    <location>
        <begin position="70"/>
        <end position="94"/>
    </location>
</feature>
<dbReference type="SMART" id="SM00257">
    <property type="entry name" value="LysM"/>
    <property type="match status" value="3"/>
</dbReference>
<dbReference type="InterPro" id="IPR018392">
    <property type="entry name" value="LysM"/>
</dbReference>
<dbReference type="Pfam" id="PF01464">
    <property type="entry name" value="SLT"/>
    <property type="match status" value="1"/>
</dbReference>
<dbReference type="RefSeq" id="WP_211602383.1">
    <property type="nucleotide sequence ID" value="NZ_JAGSNF010000009.1"/>
</dbReference>
<feature type="domain" description="LysM" evidence="2">
    <location>
        <begin position="30"/>
        <end position="74"/>
    </location>
</feature>
<dbReference type="InterPro" id="IPR008258">
    <property type="entry name" value="Transglycosylase_SLT_dom_1"/>
</dbReference>
<protein>
    <submittedName>
        <fullName evidence="3">LysM peptidoglycan-binding domain-containing protein</fullName>
    </submittedName>
</protein>
<dbReference type="SUPFAM" id="SSF53955">
    <property type="entry name" value="Lysozyme-like"/>
    <property type="match status" value="1"/>
</dbReference>
<evidence type="ECO:0000313" key="3">
    <source>
        <dbReference type="EMBL" id="MBR7743121.1"/>
    </source>
</evidence>
<feature type="region of interest" description="Disordered" evidence="1">
    <location>
        <begin position="134"/>
        <end position="168"/>
    </location>
</feature>
<proteinExistence type="predicted"/>
<dbReference type="PANTHER" id="PTHR33734:SF22">
    <property type="entry name" value="MEMBRANE-BOUND LYTIC MUREIN TRANSGLYCOSYLASE D"/>
    <property type="match status" value="1"/>
</dbReference>
<feature type="compositionally biased region" description="Low complexity" evidence="1">
    <location>
        <begin position="144"/>
        <end position="161"/>
    </location>
</feature>
<sequence>MVAATPPPAAPPVELVALAPATTSRSGGWETYRVREGDTLSAIAARHGTTVGALVARNGIRRPNVIMPGERLEVPRSGSSSSSTKRSAPATGTVHRVRAGETISHIAARYGVSVSSVLKANGLRASSLIHPGDRITVRGGTSGGAAKASRSAKRSSGPASRTHTVRSGDTLSHLAARYGVSVDGIARASGIRAASMLRVGQTLRIPKASASSNAHPVGDTFAGFRYPDGVVSAARRNHDILAKRSVPSRSEIKAMVASTARRHGVDPRLALAISYQESGWNHRAVSPANAVGAMQVIPAGGEWASSLVGRDLDLLDAQDNVTAGVVMLRALGRSTSSTELAVAGYYQGLTSVRERGMYSDTRRYVATIMRLRGTM</sequence>
<comment type="caution">
    <text evidence="3">The sequence shown here is derived from an EMBL/GenBank/DDBJ whole genome shotgun (WGS) entry which is preliminary data.</text>
</comment>
<dbReference type="SUPFAM" id="SSF54106">
    <property type="entry name" value="LysM domain"/>
    <property type="match status" value="3"/>
</dbReference>